<dbReference type="Proteomes" id="UP001642483">
    <property type="component" value="Unassembled WGS sequence"/>
</dbReference>
<dbReference type="Gene3D" id="1.20.5.110">
    <property type="match status" value="1"/>
</dbReference>
<dbReference type="PROSITE" id="PS50081">
    <property type="entry name" value="ZF_DAG_PE_2"/>
    <property type="match status" value="2"/>
</dbReference>
<dbReference type="InterPro" id="IPR020454">
    <property type="entry name" value="DAG/PE-bd"/>
</dbReference>
<organism evidence="11 12">
    <name type="scientific">Clavelina lepadiformis</name>
    <name type="common">Light-bulb sea squirt</name>
    <name type="synonym">Ascidia lepadiformis</name>
    <dbReference type="NCBI Taxonomy" id="159417"/>
    <lineage>
        <taxon>Eukaryota</taxon>
        <taxon>Metazoa</taxon>
        <taxon>Chordata</taxon>
        <taxon>Tunicata</taxon>
        <taxon>Ascidiacea</taxon>
        <taxon>Aplousobranchia</taxon>
        <taxon>Clavelinidae</taxon>
        <taxon>Clavelina</taxon>
    </lineage>
</organism>
<comment type="similarity">
    <text evidence="1">Belongs to the synaptobrevin family.</text>
</comment>
<evidence type="ECO:0000256" key="8">
    <source>
        <dbReference type="SAM" id="Phobius"/>
    </source>
</evidence>
<dbReference type="InterPro" id="IPR002219">
    <property type="entry name" value="PKC_DAG/PE"/>
</dbReference>
<dbReference type="PROSITE" id="PS50892">
    <property type="entry name" value="V_SNARE"/>
    <property type="match status" value="1"/>
</dbReference>
<evidence type="ECO:0000256" key="1">
    <source>
        <dbReference type="ARBA" id="ARBA00008025"/>
    </source>
</evidence>
<reference evidence="11 12" key="1">
    <citation type="submission" date="2024-02" db="EMBL/GenBank/DDBJ databases">
        <authorList>
            <person name="Daric V."/>
            <person name="Darras S."/>
        </authorList>
    </citation>
    <scope>NUCLEOTIDE SEQUENCE [LARGE SCALE GENOMIC DNA]</scope>
</reference>
<dbReference type="Pfam" id="PF00957">
    <property type="entry name" value="Synaptobrevin"/>
    <property type="match status" value="1"/>
</dbReference>
<gene>
    <name evidence="11" type="ORF">CVLEPA_LOCUS27200</name>
</gene>
<evidence type="ECO:0000259" key="10">
    <source>
        <dbReference type="PROSITE" id="PS50892"/>
    </source>
</evidence>
<keyword evidence="12" id="KW-1185">Reference proteome</keyword>
<dbReference type="Pfam" id="PF00130">
    <property type="entry name" value="C1_1"/>
    <property type="match status" value="2"/>
</dbReference>
<dbReference type="SUPFAM" id="SSF58038">
    <property type="entry name" value="SNARE fusion complex"/>
    <property type="match status" value="1"/>
</dbReference>
<evidence type="ECO:0000256" key="3">
    <source>
        <dbReference type="ARBA" id="ARBA00022833"/>
    </source>
</evidence>
<dbReference type="InterPro" id="IPR046349">
    <property type="entry name" value="C1-like_sf"/>
</dbReference>
<feature type="domain" description="V-SNARE coiled-coil homology" evidence="10">
    <location>
        <begin position="236"/>
        <end position="296"/>
    </location>
</feature>
<feature type="region of interest" description="Disordered" evidence="7">
    <location>
        <begin position="147"/>
        <end position="235"/>
    </location>
</feature>
<feature type="domain" description="Phorbol-ester/DAG-type" evidence="9">
    <location>
        <begin position="92"/>
        <end position="143"/>
    </location>
</feature>
<dbReference type="EMBL" id="CAWYQH010000141">
    <property type="protein sequence ID" value="CAK8693917.1"/>
    <property type="molecule type" value="Genomic_DNA"/>
</dbReference>
<keyword evidence="8" id="KW-0812">Transmembrane</keyword>
<evidence type="ECO:0000256" key="6">
    <source>
        <dbReference type="SAM" id="Coils"/>
    </source>
</evidence>
<dbReference type="InterPro" id="IPR042855">
    <property type="entry name" value="V_SNARE_CC"/>
</dbReference>
<dbReference type="PRINTS" id="PR00219">
    <property type="entry name" value="SYNAPTOBREVN"/>
</dbReference>
<dbReference type="SUPFAM" id="SSF57889">
    <property type="entry name" value="Cysteine-rich domain"/>
    <property type="match status" value="2"/>
</dbReference>
<dbReference type="PROSITE" id="PS00479">
    <property type="entry name" value="ZF_DAG_PE_1"/>
    <property type="match status" value="2"/>
</dbReference>
<evidence type="ECO:0000256" key="4">
    <source>
        <dbReference type="ARBA" id="ARBA00046280"/>
    </source>
</evidence>
<keyword evidence="5 6" id="KW-0175">Coiled coil</keyword>
<name>A0ABP0GQD8_CLALP</name>
<dbReference type="PANTHER" id="PTHR22968:SF24">
    <property type="entry name" value="SERINE_THREONINE-PROTEIN KINASE"/>
    <property type="match status" value="1"/>
</dbReference>
<evidence type="ECO:0000256" key="7">
    <source>
        <dbReference type="SAM" id="MobiDB-lite"/>
    </source>
</evidence>
<comment type="subcellular location">
    <subcellularLocation>
        <location evidence="4">Endomembrane system</location>
        <topology evidence="4">Single-pass type IV membrane protein</topology>
    </subcellularLocation>
</comment>
<feature type="coiled-coil region" evidence="6">
    <location>
        <begin position="241"/>
        <end position="292"/>
    </location>
</feature>
<dbReference type="PRINTS" id="PR00008">
    <property type="entry name" value="DAGPEDOMAIN"/>
</dbReference>
<proteinExistence type="inferred from homology"/>
<evidence type="ECO:0000259" key="9">
    <source>
        <dbReference type="PROSITE" id="PS50081"/>
    </source>
</evidence>
<keyword evidence="2" id="KW-0479">Metal-binding</keyword>
<dbReference type="Gene3D" id="3.30.60.20">
    <property type="match status" value="2"/>
</dbReference>
<accession>A0ABP0GQD8</accession>
<feature type="domain" description="Phorbol-ester/DAG-type" evidence="9">
    <location>
        <begin position="35"/>
        <end position="85"/>
    </location>
</feature>
<evidence type="ECO:0008006" key="13">
    <source>
        <dbReference type="Google" id="ProtNLM"/>
    </source>
</evidence>
<feature type="compositionally biased region" description="Basic and acidic residues" evidence="7">
    <location>
        <begin position="179"/>
        <end position="190"/>
    </location>
</feature>
<dbReference type="SMART" id="SM00109">
    <property type="entry name" value="C1"/>
    <property type="match status" value="2"/>
</dbReference>
<evidence type="ECO:0000313" key="11">
    <source>
        <dbReference type="EMBL" id="CAK8693917.1"/>
    </source>
</evidence>
<keyword evidence="8" id="KW-0472">Membrane</keyword>
<dbReference type="PANTHER" id="PTHR22968">
    <property type="entry name" value="PROTEIN KINASE C, MU"/>
    <property type="match status" value="1"/>
</dbReference>
<dbReference type="InterPro" id="IPR001388">
    <property type="entry name" value="Synaptobrevin-like"/>
</dbReference>
<evidence type="ECO:0000313" key="12">
    <source>
        <dbReference type="Proteomes" id="UP001642483"/>
    </source>
</evidence>
<feature type="transmembrane region" description="Helical" evidence="8">
    <location>
        <begin position="300"/>
        <end position="321"/>
    </location>
</feature>
<protein>
    <recommendedName>
        <fullName evidence="13">Phorbol-ester/DAG-type domain-containing protein</fullName>
    </recommendedName>
</protein>
<sequence>MYSPLTDGPGFGTEAQKIADMTSSGLRLPPQSVTQHVFQIHNYKRPTFCAHCGNLLVGVVKQGLRCKRCEVDVHEKCQEDLQKPCIEVIVGQHNFREKSYKQLTYCDHCEKLLVGVVNQGLKCTECGMNVHEKCQVKVHGVACEKTPRKKSLPKDGGLASPQLQRMAGSRRTARRAVKKATERTPLKEDSTPTGRDMSTIFESMPEKAGSSLMASSLPGSPSRVRKEQRSHSLTNTTQALNKQVEEVMTVMKDTAVKLEQRGEKLEDLQDNAEKLERNADVFKKKAEDIKRKFWYQNQKLWIGVGIAVAILIIVIVIIVVVETQMSKSS</sequence>
<comment type="caution">
    <text evidence="11">The sequence shown here is derived from an EMBL/GenBank/DDBJ whole genome shotgun (WGS) entry which is preliminary data.</text>
</comment>
<evidence type="ECO:0000256" key="2">
    <source>
        <dbReference type="ARBA" id="ARBA00022723"/>
    </source>
</evidence>
<keyword evidence="8" id="KW-1133">Transmembrane helix</keyword>
<keyword evidence="3" id="KW-0862">Zinc</keyword>
<evidence type="ECO:0000256" key="5">
    <source>
        <dbReference type="PROSITE-ProRule" id="PRU00290"/>
    </source>
</evidence>